<dbReference type="EMBL" id="CP108482">
    <property type="protein sequence ID" value="WUS61773.1"/>
    <property type="molecule type" value="Genomic_DNA"/>
</dbReference>
<evidence type="ECO:0000313" key="2">
    <source>
        <dbReference type="EMBL" id="WUS61773.1"/>
    </source>
</evidence>
<reference evidence="2 3" key="1">
    <citation type="submission" date="2022-10" db="EMBL/GenBank/DDBJ databases">
        <title>The complete genomes of actinobacterial strains from the NBC collection.</title>
        <authorList>
            <person name="Joergensen T.S."/>
            <person name="Alvarez Arevalo M."/>
            <person name="Sterndorff E.B."/>
            <person name="Faurdal D."/>
            <person name="Vuksanovic O."/>
            <person name="Mourched A.-S."/>
            <person name="Charusanti P."/>
            <person name="Shaw S."/>
            <person name="Blin K."/>
            <person name="Weber T."/>
        </authorList>
    </citation>
    <scope>NUCLEOTIDE SEQUENCE [LARGE SCALE GENOMIC DNA]</scope>
    <source>
        <strain evidence="2 3">NBC_01247</strain>
    </source>
</reference>
<dbReference type="RefSeq" id="WP_329611836.1">
    <property type="nucleotide sequence ID" value="NZ_CP108482.1"/>
</dbReference>
<evidence type="ECO:0000256" key="1">
    <source>
        <dbReference type="SAM" id="MobiDB-lite"/>
    </source>
</evidence>
<gene>
    <name evidence="2" type="ORF">OG469_33615</name>
</gene>
<dbReference type="SUPFAM" id="SSF48498">
    <property type="entry name" value="Tetracyclin repressor-like, C-terminal domain"/>
    <property type="match status" value="1"/>
</dbReference>
<feature type="region of interest" description="Disordered" evidence="1">
    <location>
        <begin position="65"/>
        <end position="125"/>
    </location>
</feature>
<feature type="compositionally biased region" description="Basic residues" evidence="1">
    <location>
        <begin position="74"/>
        <end position="84"/>
    </location>
</feature>
<accession>A0ABZ1WM08</accession>
<protein>
    <submittedName>
        <fullName evidence="2">Uncharacterized protein</fullName>
    </submittedName>
</protein>
<keyword evidence="3" id="KW-1185">Reference proteome</keyword>
<dbReference type="InterPro" id="IPR036271">
    <property type="entry name" value="Tet_transcr_reg_TetR-rel_C_sf"/>
</dbReference>
<dbReference type="Gene3D" id="1.10.357.10">
    <property type="entry name" value="Tetracycline Repressor, domain 2"/>
    <property type="match status" value="1"/>
</dbReference>
<sequence length="125" mass="12763">MRVLATAPLSEPFMHAMYELAVVALEEAGFAAADVMGVITALESFVLGSALDLVAPPVMVDAVARDAAPPAGRRPGRRPGRPGARRPGLGDRPARHARRLPGDAPPGGPGRRGLSPGPMLTGSAA</sequence>
<proteinExistence type="predicted"/>
<organism evidence="2 3">
    <name type="scientific">Kitasatospora herbaricolor</name>
    <dbReference type="NCBI Taxonomy" id="68217"/>
    <lineage>
        <taxon>Bacteria</taxon>
        <taxon>Bacillati</taxon>
        <taxon>Actinomycetota</taxon>
        <taxon>Actinomycetes</taxon>
        <taxon>Kitasatosporales</taxon>
        <taxon>Streptomycetaceae</taxon>
        <taxon>Kitasatospora</taxon>
    </lineage>
</organism>
<dbReference type="Proteomes" id="UP001432014">
    <property type="component" value="Chromosome"/>
</dbReference>
<evidence type="ECO:0000313" key="3">
    <source>
        <dbReference type="Proteomes" id="UP001432014"/>
    </source>
</evidence>
<name>A0ABZ1WM08_9ACTN</name>